<comment type="similarity">
    <text evidence="1 7">Belongs to the mandelate racemase/muconate lactonizing enzyme family.</text>
</comment>
<feature type="binding site" evidence="6">
    <location>
        <position position="313"/>
    </location>
    <ligand>
        <name>Mg(2+)</name>
        <dbReference type="ChEBI" id="CHEBI:18420"/>
    </ligand>
</feature>
<evidence type="ECO:0000256" key="3">
    <source>
        <dbReference type="ARBA" id="ARBA00022842"/>
    </source>
</evidence>
<evidence type="ECO:0000256" key="4">
    <source>
        <dbReference type="ARBA" id="ARBA00023235"/>
    </source>
</evidence>
<dbReference type="SMART" id="SM00922">
    <property type="entry name" value="MR_MLE"/>
    <property type="match status" value="1"/>
</dbReference>
<evidence type="ECO:0000256" key="2">
    <source>
        <dbReference type="ARBA" id="ARBA00022723"/>
    </source>
</evidence>
<keyword evidence="3 6" id="KW-0460">Magnesium</keyword>
<organism evidence="10">
    <name type="scientific">Rhizophora mucronata</name>
    <name type="common">Asiatic mangrove</name>
    <dbReference type="NCBI Taxonomy" id="61149"/>
    <lineage>
        <taxon>Eukaryota</taxon>
        <taxon>Viridiplantae</taxon>
        <taxon>Streptophyta</taxon>
        <taxon>Embryophyta</taxon>
        <taxon>Tracheophyta</taxon>
        <taxon>Spermatophyta</taxon>
        <taxon>Magnoliopsida</taxon>
        <taxon>eudicotyledons</taxon>
        <taxon>Gunneridae</taxon>
        <taxon>Pentapetalae</taxon>
        <taxon>rosids</taxon>
        <taxon>fabids</taxon>
        <taxon>Malpighiales</taxon>
        <taxon>Rhizophoraceae</taxon>
        <taxon>Rhizophora</taxon>
    </lineage>
</organism>
<evidence type="ECO:0000256" key="1">
    <source>
        <dbReference type="ARBA" id="ARBA00008031"/>
    </source>
</evidence>
<dbReference type="InterPro" id="IPR029017">
    <property type="entry name" value="Enolase-like_N"/>
</dbReference>
<feature type="active site" description="Proton acceptor; specific for (S)-substrate epimerization" evidence="5">
    <location>
        <position position="366"/>
    </location>
</feature>
<dbReference type="PANTHER" id="PTHR48073">
    <property type="entry name" value="O-SUCCINYLBENZOATE SYNTHASE-RELATED"/>
    <property type="match status" value="1"/>
</dbReference>
<dbReference type="InterPro" id="IPR013342">
    <property type="entry name" value="Mandelate_racemase_C"/>
</dbReference>
<evidence type="ECO:0000256" key="6">
    <source>
        <dbReference type="PIRSR" id="PIRSR634603-3"/>
    </source>
</evidence>
<dbReference type="InterPro" id="IPR036849">
    <property type="entry name" value="Enolase-like_C_sf"/>
</dbReference>
<sequence length="460" mass="49884">MAAPGISLSKTNQSLREEPSNLLPRRRPKIPNQQMVSIVSFQLCLLQTTLKPLKPQKDSKFPKPICRLCPTKALAAETPSKGKKLGFNDLLETLTVNVQRAESRPMNVPLIAPFTIASSRLDNVENVAIRIELANGCVGWGETPILPSVTAEDQPTALMKAREACEFLKSVQPMTLGLILEKICGVLPGHELASVRAGVEMALIDAVANSIGVPLWKLFGGVSDTVTTDITIPIVPPVEAAELAANYRKRGFKTLKLKVGKNLRADIEVLQAIRAAHPDCLFILDANEGYKAKEAIEVLEKLDEMGVIPILFEQPVHRDDWEGLGHVSHIVKHKYGISVAADESCRSLFDVKKIVEGKLADVINVKLAKVGVIGALKIIEEARASGLDLMIGGMVETKLAMGFAGHLAAGLGCFRFVDLDTPLLLSEDPVLGGYDVSGAVYKFTNARGHGGFLQWDNIVW</sequence>
<dbReference type="SFLD" id="SFLDS00001">
    <property type="entry name" value="Enolase"/>
    <property type="match status" value="1"/>
</dbReference>
<dbReference type="SUPFAM" id="SSF51604">
    <property type="entry name" value="Enolase C-terminal domain-like"/>
    <property type="match status" value="1"/>
</dbReference>
<dbReference type="InterPro" id="IPR029065">
    <property type="entry name" value="Enolase_C-like"/>
</dbReference>
<dbReference type="PANTHER" id="PTHR48073:SF2">
    <property type="entry name" value="O-SUCCINYLBENZOATE SYNTHASE"/>
    <property type="match status" value="1"/>
</dbReference>
<protein>
    <recommendedName>
        <fullName evidence="7">Dipeptide epimerase</fullName>
        <ecNumber evidence="7">5.1.1.-</ecNumber>
    </recommendedName>
</protein>
<evidence type="ECO:0000256" key="8">
    <source>
        <dbReference type="SAM" id="MobiDB-lite"/>
    </source>
</evidence>
<dbReference type="GO" id="GO:0016855">
    <property type="term" value="F:racemase and epimerase activity, acting on amino acids and derivatives"/>
    <property type="evidence" value="ECO:0007669"/>
    <property type="project" value="UniProtKB-UniRule"/>
</dbReference>
<keyword evidence="2 6" id="KW-0479">Metal-binding</keyword>
<comment type="cofactor">
    <cofactor evidence="6 7">
        <name>Mg(2+)</name>
        <dbReference type="ChEBI" id="CHEBI:18420"/>
    </cofactor>
    <text evidence="6 7">Binds 1 Mg(2+) ion per subunit.</text>
</comment>
<dbReference type="EC" id="5.1.1.-" evidence="7"/>
<dbReference type="InterPro" id="IPR034603">
    <property type="entry name" value="Dipeptide_epimerase"/>
</dbReference>
<evidence type="ECO:0000259" key="9">
    <source>
        <dbReference type="SMART" id="SM00922"/>
    </source>
</evidence>
<feature type="binding site" evidence="6">
    <location>
        <position position="285"/>
    </location>
    <ligand>
        <name>Mg(2+)</name>
        <dbReference type="ChEBI" id="CHEBI:18420"/>
    </ligand>
</feature>
<reference evidence="10" key="1">
    <citation type="submission" date="2018-02" db="EMBL/GenBank/DDBJ databases">
        <title>Rhizophora mucronata_Transcriptome.</title>
        <authorList>
            <person name="Meera S.P."/>
            <person name="Sreeshan A."/>
            <person name="Augustine A."/>
        </authorList>
    </citation>
    <scope>NUCLEOTIDE SEQUENCE</scope>
    <source>
        <tissue evidence="10">Leaf</tissue>
    </source>
</reference>
<proteinExistence type="inferred from homology"/>
<dbReference type="CDD" id="cd03319">
    <property type="entry name" value="L-Ala-DL-Glu_epimerase"/>
    <property type="match status" value="1"/>
</dbReference>
<keyword evidence="4 7" id="KW-0413">Isomerase</keyword>
<feature type="active site" description="Proton acceptor; specific for (R)-substrate epimerization" evidence="5">
    <location>
        <position position="258"/>
    </location>
</feature>
<dbReference type="InterPro" id="IPR013341">
    <property type="entry name" value="Mandelate_racemase_N_dom"/>
</dbReference>
<evidence type="ECO:0000256" key="5">
    <source>
        <dbReference type="PIRSR" id="PIRSR634603-1"/>
    </source>
</evidence>
<dbReference type="SUPFAM" id="SSF54826">
    <property type="entry name" value="Enolase N-terminal domain-like"/>
    <property type="match status" value="1"/>
</dbReference>
<name>A0A2P2K056_RHIMU</name>
<dbReference type="GO" id="GO:0046872">
    <property type="term" value="F:metal ion binding"/>
    <property type="evidence" value="ECO:0007669"/>
    <property type="project" value="UniProtKB-KW"/>
</dbReference>
<evidence type="ECO:0000256" key="7">
    <source>
        <dbReference type="RuleBase" id="RU366006"/>
    </source>
</evidence>
<evidence type="ECO:0000313" key="10">
    <source>
        <dbReference type="EMBL" id="MBW99094.1"/>
    </source>
</evidence>
<dbReference type="Gene3D" id="3.20.20.120">
    <property type="entry name" value="Enolase-like C-terminal domain"/>
    <property type="match status" value="1"/>
</dbReference>
<dbReference type="AlphaFoldDB" id="A0A2P2K056"/>
<feature type="domain" description="Mandelate racemase/muconate lactonizing enzyme C-terminal" evidence="9">
    <location>
        <begin position="237"/>
        <end position="334"/>
    </location>
</feature>
<dbReference type="Pfam" id="PF02746">
    <property type="entry name" value="MR_MLE_N"/>
    <property type="match status" value="1"/>
</dbReference>
<dbReference type="SFLD" id="SFLDG00180">
    <property type="entry name" value="muconate_cycloisomerase"/>
    <property type="match status" value="1"/>
</dbReference>
<dbReference type="EMBL" id="GGEC01018611">
    <property type="protein sequence ID" value="MBW99094.1"/>
    <property type="molecule type" value="Transcribed_RNA"/>
</dbReference>
<dbReference type="Pfam" id="PF13378">
    <property type="entry name" value="MR_MLE_C"/>
    <property type="match status" value="1"/>
</dbReference>
<dbReference type="Gene3D" id="3.30.390.10">
    <property type="entry name" value="Enolase-like, N-terminal domain"/>
    <property type="match status" value="1"/>
</dbReference>
<feature type="binding site" evidence="6">
    <location>
        <position position="342"/>
    </location>
    <ligand>
        <name>Mg(2+)</name>
        <dbReference type="ChEBI" id="CHEBI:18420"/>
    </ligand>
</feature>
<accession>A0A2P2K056</accession>
<feature type="region of interest" description="Disordered" evidence="8">
    <location>
        <begin position="1"/>
        <end position="29"/>
    </location>
</feature>